<keyword evidence="4" id="KW-0732">Signal</keyword>
<dbReference type="RefSeq" id="XP_017861727.1">
    <property type="nucleotide sequence ID" value="XM_018006238.1"/>
</dbReference>
<dbReference type="InterPro" id="IPR035914">
    <property type="entry name" value="Sperma_CUB_dom_sf"/>
</dbReference>
<sequence length="668" mass="75046">MAAAWLTLVLALISVVNGQRAAGSKQAQLWLDCSCLHANERNATQWGSVSINASHALGAKNNCLMIFIGGMADELVAFQLQQLQLRPGCLDTVEVFPYLREPVIENSTLASYTWCQHSATARNATPIYSGGRLLGLRLSFQQPPTRLGDWTLNLTASYRFLKQELFKTNGRLVPHSFCDFYFFASTGIEGNLGEGYFHSPRFPANYPAHIKCAYKFIGRPDSRVELLFEELQLPPVVSGGCQLDALTIFDAESAHMDAVIDVLCAPCPTRRILSSGPDLLLEFNASSNRTAKGFRGKYKFVPNEQQALPVPPILEAASIAIKQTPAKTNSVQVEGDEKAGKDARPGHRNQHCKLLYDSRVNKSGIFESNQLLSSLIGVPINKNSDSAKVVQCRYEFKAQKPEVIQIKFHDFNIPTEHENSSRCRDEDALHVLTEVGGKYETQELLCGAFLPKPLMSNSQQLQLQFVGKYPPKMTNKVQYYGFRAEYRFLTNYGILSGVQQGNECTFVYNSRDRISGLFHSPNFPGYYLENVVCNYYFYGADERVVLRFTYFDVEGISTCDHHTASDYVEFSNFMSTDRKFSKYCGKLPDFEVRSDGRFFRVSFYSNDRFVANGFRALYTFESIDLKMNPDLGDSTVSMQSYVSGGMQFIPKIISIPLTIVISLSQYRN</sequence>
<dbReference type="SMART" id="SM00042">
    <property type="entry name" value="CUB"/>
    <property type="match status" value="2"/>
</dbReference>
<feature type="domain" description="CUB" evidence="5">
    <location>
        <begin position="178"/>
        <end position="301"/>
    </location>
</feature>
<evidence type="ECO:0000313" key="7">
    <source>
        <dbReference type="RefSeq" id="XP_017861727.1"/>
    </source>
</evidence>
<keyword evidence="1" id="KW-1015">Disulfide bond</keyword>
<reference evidence="6" key="1">
    <citation type="journal article" date="1997" name="Nucleic Acids Res.">
        <title>tRNAscan-SE: a program for improved detection of transfer RNA genes in genomic sequence.</title>
        <authorList>
            <person name="Lowe T.M."/>
            <person name="Eddy S.R."/>
        </authorList>
    </citation>
    <scope>NUCLEOTIDE SEQUENCE [LARGE SCALE GENOMIC DNA]</scope>
</reference>
<organism evidence="6 7">
    <name type="scientific">Drosophila arizonae</name>
    <name type="common">Fruit fly</name>
    <dbReference type="NCBI Taxonomy" id="7263"/>
    <lineage>
        <taxon>Eukaryota</taxon>
        <taxon>Metazoa</taxon>
        <taxon>Ecdysozoa</taxon>
        <taxon>Arthropoda</taxon>
        <taxon>Hexapoda</taxon>
        <taxon>Insecta</taxon>
        <taxon>Pterygota</taxon>
        <taxon>Neoptera</taxon>
        <taxon>Endopterygota</taxon>
        <taxon>Diptera</taxon>
        <taxon>Brachycera</taxon>
        <taxon>Muscomorpha</taxon>
        <taxon>Ephydroidea</taxon>
        <taxon>Drosophilidae</taxon>
        <taxon>Drosophila</taxon>
    </lineage>
</organism>
<evidence type="ECO:0000256" key="4">
    <source>
        <dbReference type="SAM" id="SignalP"/>
    </source>
</evidence>
<feature type="chain" id="PRO_5045547999" evidence="4">
    <location>
        <begin position="19"/>
        <end position="668"/>
    </location>
</feature>
<evidence type="ECO:0000259" key="5">
    <source>
        <dbReference type="PROSITE" id="PS01180"/>
    </source>
</evidence>
<feature type="compositionally biased region" description="Basic and acidic residues" evidence="3">
    <location>
        <begin position="335"/>
        <end position="345"/>
    </location>
</feature>
<feature type="domain" description="CUB" evidence="5">
    <location>
        <begin position="504"/>
        <end position="621"/>
    </location>
</feature>
<comment type="caution">
    <text evidence="2">Lacks conserved residue(s) required for the propagation of feature annotation.</text>
</comment>
<gene>
    <name evidence="7" type="primary">LOC108613023</name>
</gene>
<dbReference type="Proteomes" id="UP000694904">
    <property type="component" value="Chromosome 2"/>
</dbReference>
<feature type="region of interest" description="Disordered" evidence="3">
    <location>
        <begin position="328"/>
        <end position="348"/>
    </location>
</feature>
<evidence type="ECO:0000256" key="2">
    <source>
        <dbReference type="PROSITE-ProRule" id="PRU00059"/>
    </source>
</evidence>
<dbReference type="PROSITE" id="PS01180">
    <property type="entry name" value="CUB"/>
    <property type="match status" value="2"/>
</dbReference>
<reference evidence="7" key="3">
    <citation type="submission" date="2025-08" db="UniProtKB">
        <authorList>
            <consortium name="RefSeq"/>
        </authorList>
    </citation>
    <scope>IDENTIFICATION</scope>
    <source>
        <tissue evidence="7">Whole organism</tissue>
    </source>
</reference>
<accession>A0ABM1P3E1</accession>
<dbReference type="Pfam" id="PF00431">
    <property type="entry name" value="CUB"/>
    <property type="match status" value="3"/>
</dbReference>
<dbReference type="InterPro" id="IPR053207">
    <property type="entry name" value="Non-NMDA_GluR_Accessory"/>
</dbReference>
<feature type="signal peptide" evidence="4">
    <location>
        <begin position="1"/>
        <end position="18"/>
    </location>
</feature>
<dbReference type="PANTHER" id="PTHR47537:SF2">
    <property type="entry name" value="CUBILIN"/>
    <property type="match status" value="1"/>
</dbReference>
<dbReference type="PANTHER" id="PTHR47537">
    <property type="entry name" value="CUBILIN"/>
    <property type="match status" value="1"/>
</dbReference>
<dbReference type="SUPFAM" id="SSF49854">
    <property type="entry name" value="Spermadhesin, CUB domain"/>
    <property type="match status" value="3"/>
</dbReference>
<reference evidence="6" key="2">
    <citation type="journal article" date="2016" name="G3 (Bethesda)">
        <title>Genome Evolution in Three Species of Cactophilic Drosophila.</title>
        <authorList>
            <person name="Sanchez-Flores A."/>
            <person name="Penazola F."/>
            <person name="Carpinteyro-Ponce J."/>
            <person name="Nazario-Yepiz N."/>
            <person name="Abreu-Goodger C."/>
            <person name="Machado C.A."/>
            <person name="Markow T.A."/>
        </authorList>
    </citation>
    <scope>NUCLEOTIDE SEQUENCE [LARGE SCALE GENOMIC DNA]</scope>
</reference>
<keyword evidence="6" id="KW-1185">Reference proteome</keyword>
<protein>
    <submittedName>
        <fullName evidence="7">Suppressor of lurcher protein 1</fullName>
    </submittedName>
</protein>
<dbReference type="GeneID" id="108613023"/>
<evidence type="ECO:0000256" key="1">
    <source>
        <dbReference type="ARBA" id="ARBA00023157"/>
    </source>
</evidence>
<proteinExistence type="predicted"/>
<name>A0ABM1P3E1_DROAR</name>
<dbReference type="InterPro" id="IPR000859">
    <property type="entry name" value="CUB_dom"/>
</dbReference>
<evidence type="ECO:0000256" key="3">
    <source>
        <dbReference type="SAM" id="MobiDB-lite"/>
    </source>
</evidence>
<evidence type="ECO:0000313" key="6">
    <source>
        <dbReference type="Proteomes" id="UP000694904"/>
    </source>
</evidence>
<dbReference type="CDD" id="cd00041">
    <property type="entry name" value="CUB"/>
    <property type="match status" value="3"/>
</dbReference>
<dbReference type="Gene3D" id="2.60.120.290">
    <property type="entry name" value="Spermadhesin, CUB domain"/>
    <property type="match status" value="3"/>
</dbReference>